<evidence type="ECO:0000256" key="1">
    <source>
        <dbReference type="ARBA" id="ARBA00008535"/>
    </source>
</evidence>
<keyword evidence="3" id="KW-0342">GTP-binding</keyword>
<dbReference type="InterPro" id="IPR006703">
    <property type="entry name" value="G_AIG1"/>
</dbReference>
<dbReference type="InterPro" id="IPR027417">
    <property type="entry name" value="P-loop_NTPase"/>
</dbReference>
<dbReference type="Proteomes" id="UP000695023">
    <property type="component" value="Unplaced"/>
</dbReference>
<name>A0A9Y6M513_9CICH</name>
<accession>A0A9Y6M513</accession>
<sequence length="263" mass="30239">MNRLHLKSIHPCNKYNKNVLSPGDPLRIVMIGKTGVGKSAVGNTIIGKELFKSEVSSESVTETCARERVKYCKRDIHVVDTPGILDTFKKADDIKKEIAKCIHMASPGPHVFLLVLQIGRFTPEEENCVEALEKLFGPEASNYMIVVFTHGDKLAEQKSIQEYLTEGHPKLKEVVSRCGNRYYVFNNKDKNRVQVVQLIKKIDEMVAANEGSHYTDEMFEKAREILQHEREKTLEKLFSHREFMEELRQKTLQFQQKLAFLED</sequence>
<dbReference type="GO" id="GO:0005525">
    <property type="term" value="F:GTP binding"/>
    <property type="evidence" value="ECO:0007669"/>
    <property type="project" value="UniProtKB-KW"/>
</dbReference>
<dbReference type="AlphaFoldDB" id="A0A9Y6M513"/>
<proteinExistence type="inferred from homology"/>
<protein>
    <submittedName>
        <fullName evidence="6">GTPase IMAP family member 7-like</fullName>
    </submittedName>
</protein>
<reference evidence="6" key="1">
    <citation type="submission" date="2025-08" db="UniProtKB">
        <authorList>
            <consortium name="RefSeq"/>
        </authorList>
    </citation>
    <scope>IDENTIFICATION</scope>
</reference>
<evidence type="ECO:0000259" key="4">
    <source>
        <dbReference type="PROSITE" id="PS51720"/>
    </source>
</evidence>
<keyword evidence="5" id="KW-1185">Reference proteome</keyword>
<dbReference type="PANTHER" id="PTHR10903:SF112">
    <property type="entry name" value="SI:CH211-113E8.5"/>
    <property type="match status" value="1"/>
</dbReference>
<dbReference type="PROSITE" id="PS51720">
    <property type="entry name" value="G_AIG1"/>
    <property type="match status" value="1"/>
</dbReference>
<dbReference type="InterPro" id="IPR045058">
    <property type="entry name" value="GIMA/IAN/Toc"/>
</dbReference>
<dbReference type="GeneID" id="102212587"/>
<gene>
    <name evidence="6" type="primary">LOC102212587</name>
</gene>
<feature type="domain" description="AIG1-type G" evidence="4">
    <location>
        <begin position="23"/>
        <end position="223"/>
    </location>
</feature>
<dbReference type="PANTHER" id="PTHR10903">
    <property type="entry name" value="GTPASE, IMAP FAMILY MEMBER-RELATED"/>
    <property type="match status" value="1"/>
</dbReference>
<evidence type="ECO:0000313" key="6">
    <source>
        <dbReference type="RefSeq" id="XP_013764340.1"/>
    </source>
</evidence>
<dbReference type="RefSeq" id="XP_013764340.1">
    <property type="nucleotide sequence ID" value="XM_013908886.1"/>
</dbReference>
<dbReference type="FunFam" id="3.40.50.300:FF:000366">
    <property type="entry name" value="GTPase, IMAP family member 2"/>
    <property type="match status" value="1"/>
</dbReference>
<evidence type="ECO:0000256" key="3">
    <source>
        <dbReference type="ARBA" id="ARBA00023134"/>
    </source>
</evidence>
<comment type="similarity">
    <text evidence="1">Belongs to the TRAFAC class TrmE-Era-EngA-EngB-Septin-like GTPase superfamily. AIG1/Toc34/Toc159-like paraseptin GTPase family. IAN subfamily.</text>
</comment>
<dbReference type="CDD" id="cd01852">
    <property type="entry name" value="AIG1"/>
    <property type="match status" value="1"/>
</dbReference>
<evidence type="ECO:0000313" key="5">
    <source>
        <dbReference type="Proteomes" id="UP000695023"/>
    </source>
</evidence>
<dbReference type="SUPFAM" id="SSF52540">
    <property type="entry name" value="P-loop containing nucleoside triphosphate hydrolases"/>
    <property type="match status" value="1"/>
</dbReference>
<dbReference type="Pfam" id="PF04548">
    <property type="entry name" value="AIG1"/>
    <property type="match status" value="1"/>
</dbReference>
<dbReference type="Gene3D" id="3.40.50.300">
    <property type="entry name" value="P-loop containing nucleotide triphosphate hydrolases"/>
    <property type="match status" value="1"/>
</dbReference>
<organism evidence="5 6">
    <name type="scientific">Pundamilia nyererei</name>
    <dbReference type="NCBI Taxonomy" id="303518"/>
    <lineage>
        <taxon>Eukaryota</taxon>
        <taxon>Metazoa</taxon>
        <taxon>Chordata</taxon>
        <taxon>Craniata</taxon>
        <taxon>Vertebrata</taxon>
        <taxon>Euteleostomi</taxon>
        <taxon>Actinopterygii</taxon>
        <taxon>Neopterygii</taxon>
        <taxon>Teleostei</taxon>
        <taxon>Neoteleostei</taxon>
        <taxon>Acanthomorphata</taxon>
        <taxon>Ovalentaria</taxon>
        <taxon>Cichlomorphae</taxon>
        <taxon>Cichliformes</taxon>
        <taxon>Cichlidae</taxon>
        <taxon>African cichlids</taxon>
        <taxon>Pseudocrenilabrinae</taxon>
        <taxon>Haplochromini</taxon>
        <taxon>Pundamilia</taxon>
    </lineage>
</organism>
<evidence type="ECO:0000256" key="2">
    <source>
        <dbReference type="ARBA" id="ARBA00022741"/>
    </source>
</evidence>
<keyword evidence="2" id="KW-0547">Nucleotide-binding</keyword>